<dbReference type="EMBL" id="ML211053">
    <property type="protein sequence ID" value="TFK90178.1"/>
    <property type="molecule type" value="Genomic_DNA"/>
</dbReference>
<keyword evidence="3" id="KW-1185">Reference proteome</keyword>
<gene>
    <name evidence="2" type="ORF">K466DRAFT_583971</name>
</gene>
<feature type="compositionally biased region" description="Basic and acidic residues" evidence="1">
    <location>
        <begin position="8"/>
        <end position="18"/>
    </location>
</feature>
<evidence type="ECO:0000256" key="1">
    <source>
        <dbReference type="SAM" id="MobiDB-lite"/>
    </source>
</evidence>
<dbReference type="Proteomes" id="UP000308197">
    <property type="component" value="Unassembled WGS sequence"/>
</dbReference>
<feature type="region of interest" description="Disordered" evidence="1">
    <location>
        <begin position="1"/>
        <end position="60"/>
    </location>
</feature>
<name>A0A5C3PPM1_9APHY</name>
<dbReference type="AlphaFoldDB" id="A0A5C3PPM1"/>
<accession>A0A5C3PPM1</accession>
<feature type="region of interest" description="Disordered" evidence="1">
    <location>
        <begin position="72"/>
        <end position="109"/>
    </location>
</feature>
<evidence type="ECO:0000313" key="3">
    <source>
        <dbReference type="Proteomes" id="UP000308197"/>
    </source>
</evidence>
<dbReference type="InParanoid" id="A0A5C3PPM1"/>
<sequence length="181" mass="20027">MSRKRLMNHADTRRPAEGKRRRRLSVPDGSEQVLHRPAVPQGYTLGSSADFPSHPRHFTPHALYAPTHTLHHTLPITQPSPPPQSWMTRDPAAFHSASSSLRPVSRTISTPQHALTSTYAADVDMEPGPTRCTRRPECMCSRCYTLRMRSGAQTGSASNSYVASMMDDFSRLAVACESLSV</sequence>
<protein>
    <submittedName>
        <fullName evidence="2">Uncharacterized protein</fullName>
    </submittedName>
</protein>
<reference evidence="2 3" key="1">
    <citation type="journal article" date="2019" name="Nat. Ecol. Evol.">
        <title>Megaphylogeny resolves global patterns of mushroom evolution.</title>
        <authorList>
            <person name="Varga T."/>
            <person name="Krizsan K."/>
            <person name="Foldi C."/>
            <person name="Dima B."/>
            <person name="Sanchez-Garcia M."/>
            <person name="Sanchez-Ramirez S."/>
            <person name="Szollosi G.J."/>
            <person name="Szarkandi J.G."/>
            <person name="Papp V."/>
            <person name="Albert L."/>
            <person name="Andreopoulos W."/>
            <person name="Angelini C."/>
            <person name="Antonin V."/>
            <person name="Barry K.W."/>
            <person name="Bougher N.L."/>
            <person name="Buchanan P."/>
            <person name="Buyck B."/>
            <person name="Bense V."/>
            <person name="Catcheside P."/>
            <person name="Chovatia M."/>
            <person name="Cooper J."/>
            <person name="Damon W."/>
            <person name="Desjardin D."/>
            <person name="Finy P."/>
            <person name="Geml J."/>
            <person name="Haridas S."/>
            <person name="Hughes K."/>
            <person name="Justo A."/>
            <person name="Karasinski D."/>
            <person name="Kautmanova I."/>
            <person name="Kiss B."/>
            <person name="Kocsube S."/>
            <person name="Kotiranta H."/>
            <person name="LaButti K.M."/>
            <person name="Lechner B.E."/>
            <person name="Liimatainen K."/>
            <person name="Lipzen A."/>
            <person name="Lukacs Z."/>
            <person name="Mihaltcheva S."/>
            <person name="Morgado L.N."/>
            <person name="Niskanen T."/>
            <person name="Noordeloos M.E."/>
            <person name="Ohm R.A."/>
            <person name="Ortiz-Santana B."/>
            <person name="Ovrebo C."/>
            <person name="Racz N."/>
            <person name="Riley R."/>
            <person name="Savchenko A."/>
            <person name="Shiryaev A."/>
            <person name="Soop K."/>
            <person name="Spirin V."/>
            <person name="Szebenyi C."/>
            <person name="Tomsovsky M."/>
            <person name="Tulloss R.E."/>
            <person name="Uehling J."/>
            <person name="Grigoriev I.V."/>
            <person name="Vagvolgyi C."/>
            <person name="Papp T."/>
            <person name="Martin F.M."/>
            <person name="Miettinen O."/>
            <person name="Hibbett D.S."/>
            <person name="Nagy L.G."/>
        </authorList>
    </citation>
    <scope>NUCLEOTIDE SEQUENCE [LARGE SCALE GENOMIC DNA]</scope>
    <source>
        <strain evidence="2 3">HHB13444</strain>
    </source>
</reference>
<organism evidence="2 3">
    <name type="scientific">Polyporus arcularius HHB13444</name>
    <dbReference type="NCBI Taxonomy" id="1314778"/>
    <lineage>
        <taxon>Eukaryota</taxon>
        <taxon>Fungi</taxon>
        <taxon>Dikarya</taxon>
        <taxon>Basidiomycota</taxon>
        <taxon>Agaricomycotina</taxon>
        <taxon>Agaricomycetes</taxon>
        <taxon>Polyporales</taxon>
        <taxon>Polyporaceae</taxon>
        <taxon>Polyporus</taxon>
    </lineage>
</organism>
<proteinExistence type="predicted"/>
<evidence type="ECO:0000313" key="2">
    <source>
        <dbReference type="EMBL" id="TFK90178.1"/>
    </source>
</evidence>
<feature type="compositionally biased region" description="Polar residues" evidence="1">
    <location>
        <begin position="96"/>
        <end position="109"/>
    </location>
</feature>